<comment type="caution">
    <text evidence="1">The sequence shown here is derived from an EMBL/GenBank/DDBJ whole genome shotgun (WGS) entry which is preliminary data.</text>
</comment>
<feature type="non-terminal residue" evidence="1">
    <location>
        <position position="1"/>
    </location>
</feature>
<organism evidence="1 2">
    <name type="scientific">Mycena maculata</name>
    <dbReference type="NCBI Taxonomy" id="230809"/>
    <lineage>
        <taxon>Eukaryota</taxon>
        <taxon>Fungi</taxon>
        <taxon>Dikarya</taxon>
        <taxon>Basidiomycota</taxon>
        <taxon>Agaricomycotina</taxon>
        <taxon>Agaricomycetes</taxon>
        <taxon>Agaricomycetidae</taxon>
        <taxon>Agaricales</taxon>
        <taxon>Marasmiineae</taxon>
        <taxon>Mycenaceae</taxon>
        <taxon>Mycena</taxon>
    </lineage>
</organism>
<gene>
    <name evidence="1" type="ORF">DFH07DRAFT_715199</name>
</gene>
<keyword evidence="2" id="KW-1185">Reference proteome</keyword>
<sequence length="84" mass="9620">YVAQWWMWWRSIQPAERALLGPGMLSTPNDAEWGGLTRLHGKNGLLHVMGTLLWWGDVVALDEEYRNEWVGAVEDVSWVLGELV</sequence>
<accession>A0AAD7IAC5</accession>
<protein>
    <submittedName>
        <fullName evidence="1">Uncharacterized protein</fullName>
    </submittedName>
</protein>
<evidence type="ECO:0000313" key="2">
    <source>
        <dbReference type="Proteomes" id="UP001215280"/>
    </source>
</evidence>
<proteinExistence type="predicted"/>
<dbReference type="EMBL" id="JARJLG010000137">
    <property type="protein sequence ID" value="KAJ7738535.1"/>
    <property type="molecule type" value="Genomic_DNA"/>
</dbReference>
<reference evidence="1" key="1">
    <citation type="submission" date="2023-03" db="EMBL/GenBank/DDBJ databases">
        <title>Massive genome expansion in bonnet fungi (Mycena s.s.) driven by repeated elements and novel gene families across ecological guilds.</title>
        <authorList>
            <consortium name="Lawrence Berkeley National Laboratory"/>
            <person name="Harder C.B."/>
            <person name="Miyauchi S."/>
            <person name="Viragh M."/>
            <person name="Kuo A."/>
            <person name="Thoen E."/>
            <person name="Andreopoulos B."/>
            <person name="Lu D."/>
            <person name="Skrede I."/>
            <person name="Drula E."/>
            <person name="Henrissat B."/>
            <person name="Morin E."/>
            <person name="Kohler A."/>
            <person name="Barry K."/>
            <person name="LaButti K."/>
            <person name="Morin E."/>
            <person name="Salamov A."/>
            <person name="Lipzen A."/>
            <person name="Mereny Z."/>
            <person name="Hegedus B."/>
            <person name="Baldrian P."/>
            <person name="Stursova M."/>
            <person name="Weitz H."/>
            <person name="Taylor A."/>
            <person name="Grigoriev I.V."/>
            <person name="Nagy L.G."/>
            <person name="Martin F."/>
            <person name="Kauserud H."/>
        </authorList>
    </citation>
    <scope>NUCLEOTIDE SEQUENCE</scope>
    <source>
        <strain evidence="1">CBHHK188m</strain>
    </source>
</reference>
<name>A0AAD7IAC5_9AGAR</name>
<dbReference type="AlphaFoldDB" id="A0AAD7IAC5"/>
<feature type="non-terminal residue" evidence="1">
    <location>
        <position position="84"/>
    </location>
</feature>
<evidence type="ECO:0000313" key="1">
    <source>
        <dbReference type="EMBL" id="KAJ7738535.1"/>
    </source>
</evidence>
<dbReference type="Proteomes" id="UP001215280">
    <property type="component" value="Unassembled WGS sequence"/>
</dbReference>